<accession>A0A6N2UGN9</accession>
<dbReference type="SUPFAM" id="SSF52058">
    <property type="entry name" value="L domain-like"/>
    <property type="match status" value="1"/>
</dbReference>
<dbReference type="InterPro" id="IPR026906">
    <property type="entry name" value="LRR_5"/>
</dbReference>
<name>A0A6N2UGN9_9FIRM</name>
<feature type="signal peptide" evidence="2">
    <location>
        <begin position="1"/>
        <end position="17"/>
    </location>
</feature>
<gene>
    <name evidence="3" type="ORF">CNLFYP112_02074</name>
</gene>
<organism evidence="3">
    <name type="scientific">[Clostridium] nexile</name>
    <dbReference type="NCBI Taxonomy" id="29361"/>
    <lineage>
        <taxon>Bacteria</taxon>
        <taxon>Bacillati</taxon>
        <taxon>Bacillota</taxon>
        <taxon>Clostridia</taxon>
        <taxon>Lachnospirales</taxon>
        <taxon>Lachnospiraceae</taxon>
        <taxon>Tyzzerella</taxon>
    </lineage>
</organism>
<dbReference type="EMBL" id="CACRTG010000018">
    <property type="protein sequence ID" value="VYT16738.1"/>
    <property type="molecule type" value="Genomic_DNA"/>
</dbReference>
<evidence type="ECO:0008006" key="4">
    <source>
        <dbReference type="Google" id="ProtNLM"/>
    </source>
</evidence>
<keyword evidence="2" id="KW-0732">Signal</keyword>
<dbReference type="InterPro" id="IPR032675">
    <property type="entry name" value="LRR_dom_sf"/>
</dbReference>
<reference evidence="3" key="1">
    <citation type="submission" date="2019-11" db="EMBL/GenBank/DDBJ databases">
        <authorList>
            <person name="Feng L."/>
        </authorList>
    </citation>
    <scope>NUCLEOTIDE SEQUENCE</scope>
    <source>
        <strain evidence="3">CnexileLFYP112</strain>
    </source>
</reference>
<proteinExistence type="predicted"/>
<feature type="region of interest" description="Disordered" evidence="1">
    <location>
        <begin position="29"/>
        <end position="73"/>
    </location>
</feature>
<sequence length="801" mass="88282">MLASASLAISIPVTSLAAEVNLIVPNEIGTSNHADTQGETDTTQEQEKVQTEPMMEEAQSETPSLEDSIPNIPQPEVPDIVPQLPEISLEEVASTSPFEIDSNGVLTKYTGTDSVVIVPDNVTKISSRAFENNVSIEKIIINELCTNIANSAISNCQNLKEVVINSKNITFGTSSTCVLGTNNLKVTGYPYSEVPLYCDKFANLTFSPLEQPEEEKFTIDSNGTLVRYWGNDEVIIVPDGVKKIGTKAFLNNSTMKKLILPESCTEFNRGAITDCTMLTYIDIGSRELQLSFNWIVNPPERIEIHGYLYSQPYYYCAKYEYLVFVAKDSITGCIQEIPASPEKFMDGTEQKDLYKITVKDIIHSYSSEKVIERNIYVPDLDRYCSPLVVNGSHFTFSANEDILSKRGHTLVSDKTVEGTVNGTDIVVTFHYAYEGNSINYTQKAVTTSYQGRVYCDMYVADQVGKPLSNEYTLHYSTSGTSGEVGRVAGDQYKYDASGTLTGVSSSNKSLILTLDKSYLKLQEIFGSSPIYQYVPSVFGKNGIEEQVILDTTQADPNEKYRLAYDVSDSIKEETFELRKGINNTIGSFTVKLKPVDGYLSTPTPEVEVSADGLLNLWGLSATLSSTDAFVINPVTDKTEASPYGALLTLKIDAVGIWEELLEDMKSKGSEALSVGLYCKNNGDIVFLPEEFKLVNRRFPNEPRLSNLQAVQGGDIVNVNTDGFGRVICIKNKKNFCVYDSVTGTWSGGHIPEAGELCKDSTGKVYVCEYPVGTAPDTWGYVEIPDNLLERLDKLIGYDGII</sequence>
<dbReference type="Gene3D" id="3.80.10.10">
    <property type="entry name" value="Ribonuclease Inhibitor"/>
    <property type="match status" value="2"/>
</dbReference>
<evidence type="ECO:0000313" key="3">
    <source>
        <dbReference type="EMBL" id="VYT16738.1"/>
    </source>
</evidence>
<feature type="chain" id="PRO_5026850993" description="Leucine-rich repeat domain-containing protein" evidence="2">
    <location>
        <begin position="18"/>
        <end position="801"/>
    </location>
</feature>
<dbReference type="Pfam" id="PF13306">
    <property type="entry name" value="LRR_5"/>
    <property type="match status" value="2"/>
</dbReference>
<evidence type="ECO:0000256" key="1">
    <source>
        <dbReference type="SAM" id="MobiDB-lite"/>
    </source>
</evidence>
<dbReference type="AlphaFoldDB" id="A0A6N2UGN9"/>
<protein>
    <recommendedName>
        <fullName evidence="4">Leucine-rich repeat domain-containing protein</fullName>
    </recommendedName>
</protein>
<evidence type="ECO:0000256" key="2">
    <source>
        <dbReference type="SAM" id="SignalP"/>
    </source>
</evidence>